<dbReference type="InterPro" id="IPR025515">
    <property type="entry name" value="DUF4403"/>
</dbReference>
<evidence type="ECO:0008006" key="4">
    <source>
        <dbReference type="Google" id="ProtNLM"/>
    </source>
</evidence>
<protein>
    <recommendedName>
        <fullName evidence="4">DUF4403 family protein</fullName>
    </recommendedName>
</protein>
<sequence length="517" mass="55305">MRSIAFALLLLVAACSRDSGNPAPPRVDTPLPIPTLTSTIAVPVTGSLDDLQAAINRDTPETLWSIDERVAKCIPGARVSIKVLGVDRARVTPDIPCHVTGNAVRGPVTVGGSGDVLTLSMPVTASVTARDAGQKIIRKTATAEALVTAKVRLGLTPDWQPQARVDLDYRWLREPGVDLLGQRLNLTGRADPKLQRVIAKLEADIPRQLARAHTRETLAENWAQAFTTIELNRRNPEVWLRVAPEAVHVDPWRIEGREVVLPLSVRATAETFVGHRPDDPAPTPLPAPSPAMGGEGVLLHLPVIADYDALEPVLARALERLSRKGIKVADYGVVDVKFGKVTLYPTSRGRVAVGLQIDAKSPRQLVHAKGTLWLAGTPYNAAGSQRVAFKDLEVASSTDSPGFDLLVAITEEPLVKASIADALTQDFSKDLAKLMAKIEPKLAALPIGRAFTLRATITDFRNGQVSALGQGLFMPVDAQATAAVSYRPPGSGRERGADRAPAGSASDRPSKRPAARP</sequence>
<evidence type="ECO:0000256" key="1">
    <source>
        <dbReference type="SAM" id="MobiDB-lite"/>
    </source>
</evidence>
<proteinExistence type="predicted"/>
<organism evidence="2 3">
    <name type="scientific">Polymorphobacter multimanifer</name>
    <dbReference type="NCBI Taxonomy" id="1070431"/>
    <lineage>
        <taxon>Bacteria</taxon>
        <taxon>Pseudomonadati</taxon>
        <taxon>Pseudomonadota</taxon>
        <taxon>Alphaproteobacteria</taxon>
        <taxon>Sphingomonadales</taxon>
        <taxon>Sphingosinicellaceae</taxon>
        <taxon>Polymorphobacter</taxon>
    </lineage>
</organism>
<gene>
    <name evidence="2" type="ORF">FHS79_000677</name>
</gene>
<reference evidence="2 3" key="1">
    <citation type="submission" date="2020-08" db="EMBL/GenBank/DDBJ databases">
        <title>Genomic Encyclopedia of Type Strains, Phase IV (KMG-IV): sequencing the most valuable type-strain genomes for metagenomic binning, comparative biology and taxonomic classification.</title>
        <authorList>
            <person name="Goeker M."/>
        </authorList>
    </citation>
    <scope>NUCLEOTIDE SEQUENCE [LARGE SCALE GENOMIC DNA]</scope>
    <source>
        <strain evidence="2 3">DSM 102189</strain>
    </source>
</reference>
<evidence type="ECO:0000313" key="2">
    <source>
        <dbReference type="EMBL" id="MBB6226520.1"/>
    </source>
</evidence>
<keyword evidence="3" id="KW-1185">Reference proteome</keyword>
<dbReference type="Pfam" id="PF14356">
    <property type="entry name" value="DUF4403"/>
    <property type="match status" value="1"/>
</dbReference>
<accession>A0A841L259</accession>
<name>A0A841L259_9SPHN</name>
<evidence type="ECO:0000313" key="3">
    <source>
        <dbReference type="Proteomes" id="UP000538147"/>
    </source>
</evidence>
<comment type="caution">
    <text evidence="2">The sequence shown here is derived from an EMBL/GenBank/DDBJ whole genome shotgun (WGS) entry which is preliminary data.</text>
</comment>
<feature type="region of interest" description="Disordered" evidence="1">
    <location>
        <begin position="484"/>
        <end position="517"/>
    </location>
</feature>
<dbReference type="AlphaFoldDB" id="A0A841L259"/>
<dbReference type="EMBL" id="JACIIV010000004">
    <property type="protein sequence ID" value="MBB6226520.1"/>
    <property type="molecule type" value="Genomic_DNA"/>
</dbReference>
<dbReference type="PROSITE" id="PS51257">
    <property type="entry name" value="PROKAR_LIPOPROTEIN"/>
    <property type="match status" value="1"/>
</dbReference>
<dbReference type="RefSeq" id="WP_184195392.1">
    <property type="nucleotide sequence ID" value="NZ_JACIIV010000004.1"/>
</dbReference>
<dbReference type="Proteomes" id="UP000538147">
    <property type="component" value="Unassembled WGS sequence"/>
</dbReference>